<keyword evidence="7" id="KW-0808">Transferase</keyword>
<dbReference type="PANTHER" id="PTHR43525">
    <property type="entry name" value="PROTEIN MALY"/>
    <property type="match status" value="1"/>
</dbReference>
<dbReference type="GO" id="GO:0008483">
    <property type="term" value="F:transaminase activity"/>
    <property type="evidence" value="ECO:0007669"/>
    <property type="project" value="UniProtKB-KW"/>
</dbReference>
<dbReference type="SUPFAM" id="SSF53383">
    <property type="entry name" value="PLP-dependent transferases"/>
    <property type="match status" value="1"/>
</dbReference>
<sequence>MTIEQFNDEYLVSREGTNSEKWETKKDKRFNTDGLLPMWVADMEFKAPNEVIEAINKRVIHGVFGYTVLWDSYFEAFFNWQKSRYNIDLKKEWISFSTGVVTSIYWLVNAFTQKNDSVIILTPVYYPFHNAVKDNGRNLIECVLNNDNGIFSIDFDRLENDIVKNNVKMMIFCNPHNPLGRVWTDEEIDRAFDICKRHNVYIISDEIHQDINLGIRPFISALSIKNKDKYMDKLIVVTSASKTFNLACLLNSHIIIPNEDTRKIYNDYVNTISKTELSLLGMVAAEAAYKYGSDWLDGLLKTIKRNYDYIKNELNEKVPDIIISPLEGTYLPFIDLRKVVNPDRVKEFIQDDCKIAVDFGEWFSKDYKGFIRLNIATNFEYIRIFTDNVILQLKTKNYK</sequence>
<dbReference type="Gene3D" id="3.40.640.10">
    <property type="entry name" value="Type I PLP-dependent aspartate aminotransferase-like (Major domain)"/>
    <property type="match status" value="1"/>
</dbReference>
<feature type="domain" description="Aminotransferase class I/classII large" evidence="6">
    <location>
        <begin position="71"/>
        <end position="377"/>
    </location>
</feature>
<dbReference type="PANTHER" id="PTHR43525:SF1">
    <property type="entry name" value="PROTEIN MALY"/>
    <property type="match status" value="1"/>
</dbReference>
<gene>
    <name evidence="7" type="ORF">BRSU_0917</name>
</gene>
<dbReference type="RefSeq" id="WP_048594072.1">
    <property type="nucleotide sequence ID" value="NZ_CVLB01000001.1"/>
</dbReference>
<evidence type="ECO:0000256" key="5">
    <source>
        <dbReference type="ARBA" id="ARBA00037974"/>
    </source>
</evidence>
<keyword evidence="4" id="KW-0456">Lyase</keyword>
<dbReference type="InterPro" id="IPR004839">
    <property type="entry name" value="Aminotransferase_I/II_large"/>
</dbReference>
<protein>
    <recommendedName>
        <fullName evidence="2">cysteine-S-conjugate beta-lyase</fullName>
        <ecNumber evidence="2">4.4.1.13</ecNumber>
    </recommendedName>
</protein>
<dbReference type="EC" id="4.4.1.13" evidence="2"/>
<dbReference type="Gene3D" id="3.90.1150.10">
    <property type="entry name" value="Aspartate Aminotransferase, domain 1"/>
    <property type="match status" value="1"/>
</dbReference>
<dbReference type="InterPro" id="IPR051798">
    <property type="entry name" value="Class-II_PLP-Dep_Aminotrans"/>
</dbReference>
<dbReference type="GO" id="GO:0030170">
    <property type="term" value="F:pyridoxal phosphate binding"/>
    <property type="evidence" value="ECO:0007669"/>
    <property type="project" value="InterPro"/>
</dbReference>
<dbReference type="InterPro" id="IPR027619">
    <property type="entry name" value="C-S_lyase_PatB-like"/>
</dbReference>
<keyword evidence="8" id="KW-1185">Reference proteome</keyword>
<dbReference type="InterPro" id="IPR015421">
    <property type="entry name" value="PyrdxlP-dep_Trfase_major"/>
</dbReference>
<dbReference type="NCBIfam" id="TIGR04350">
    <property type="entry name" value="C_S_lyase_PatB"/>
    <property type="match status" value="1"/>
</dbReference>
<dbReference type="InterPro" id="IPR015424">
    <property type="entry name" value="PyrdxlP-dep_Trfase"/>
</dbReference>
<evidence type="ECO:0000256" key="4">
    <source>
        <dbReference type="ARBA" id="ARBA00023239"/>
    </source>
</evidence>
<dbReference type="Pfam" id="PF00155">
    <property type="entry name" value="Aminotran_1_2"/>
    <property type="match status" value="1"/>
</dbReference>
<reference evidence="8" key="1">
    <citation type="submission" date="2015-04" db="EMBL/GenBank/DDBJ databases">
        <authorList>
            <person name="Mushtaq Mamoona"/>
        </authorList>
    </citation>
    <scope>NUCLEOTIDE SEQUENCE [LARGE SCALE GENOMIC DNA]</scope>
    <source>
        <strain evidence="8">AN4859/03</strain>
    </source>
</reference>
<proteinExistence type="inferred from homology"/>
<evidence type="ECO:0000313" key="7">
    <source>
        <dbReference type="EMBL" id="CRF32627.1"/>
    </source>
</evidence>
<name>A0A0G4K6E9_9SPIR</name>
<dbReference type="AlphaFoldDB" id="A0A0G4K6E9"/>
<evidence type="ECO:0000256" key="1">
    <source>
        <dbReference type="ARBA" id="ARBA00001933"/>
    </source>
</evidence>
<dbReference type="CDD" id="cd00609">
    <property type="entry name" value="AAT_like"/>
    <property type="match status" value="1"/>
</dbReference>
<keyword evidence="7" id="KW-0032">Aminotransferase</keyword>
<evidence type="ECO:0000313" key="8">
    <source>
        <dbReference type="Proteomes" id="UP000043763"/>
    </source>
</evidence>
<accession>A0A0G4K6E9</accession>
<dbReference type="GO" id="GO:0047804">
    <property type="term" value="F:cysteine-S-conjugate beta-lyase activity"/>
    <property type="evidence" value="ECO:0007669"/>
    <property type="project" value="UniProtKB-EC"/>
</dbReference>
<comment type="cofactor">
    <cofactor evidence="1">
        <name>pyridoxal 5'-phosphate</name>
        <dbReference type="ChEBI" id="CHEBI:597326"/>
    </cofactor>
</comment>
<dbReference type="InterPro" id="IPR015422">
    <property type="entry name" value="PyrdxlP-dep_Trfase_small"/>
</dbReference>
<keyword evidence="3" id="KW-0663">Pyridoxal phosphate</keyword>
<evidence type="ECO:0000256" key="3">
    <source>
        <dbReference type="ARBA" id="ARBA00022898"/>
    </source>
</evidence>
<organism evidence="7 8">
    <name type="scientific">Brachyspira suanatina</name>
    <dbReference type="NCBI Taxonomy" id="381802"/>
    <lineage>
        <taxon>Bacteria</taxon>
        <taxon>Pseudomonadati</taxon>
        <taxon>Spirochaetota</taxon>
        <taxon>Spirochaetia</taxon>
        <taxon>Brachyspirales</taxon>
        <taxon>Brachyspiraceae</taxon>
        <taxon>Brachyspira</taxon>
    </lineage>
</organism>
<evidence type="ECO:0000259" key="6">
    <source>
        <dbReference type="Pfam" id="PF00155"/>
    </source>
</evidence>
<dbReference type="OrthoDB" id="367386at2"/>
<comment type="similarity">
    <text evidence="5">Belongs to the class-II pyridoxal-phosphate-dependent aminotransferase family. MalY/PatB cystathionine beta-lyase subfamily.</text>
</comment>
<evidence type="ECO:0000256" key="2">
    <source>
        <dbReference type="ARBA" id="ARBA00012224"/>
    </source>
</evidence>
<dbReference type="EMBL" id="CVLB01000001">
    <property type="protein sequence ID" value="CRF32627.1"/>
    <property type="molecule type" value="Genomic_DNA"/>
</dbReference>
<dbReference type="Proteomes" id="UP000043763">
    <property type="component" value="Unassembled WGS sequence"/>
</dbReference>